<reference evidence="1 2" key="1">
    <citation type="journal article" date="2021" name="Hortic Res">
        <title>High-quality reference genome and annotation aids understanding of berry development for evergreen blueberry (Vaccinium darrowii).</title>
        <authorList>
            <person name="Yu J."/>
            <person name="Hulse-Kemp A.M."/>
            <person name="Babiker E."/>
            <person name="Staton M."/>
        </authorList>
    </citation>
    <scope>NUCLEOTIDE SEQUENCE [LARGE SCALE GENOMIC DNA]</scope>
    <source>
        <strain evidence="2">cv. NJ 8807/NJ 8810</strain>
        <tissue evidence="1">Young leaf</tissue>
    </source>
</reference>
<organism evidence="1 2">
    <name type="scientific">Vaccinium darrowii</name>
    <dbReference type="NCBI Taxonomy" id="229202"/>
    <lineage>
        <taxon>Eukaryota</taxon>
        <taxon>Viridiplantae</taxon>
        <taxon>Streptophyta</taxon>
        <taxon>Embryophyta</taxon>
        <taxon>Tracheophyta</taxon>
        <taxon>Spermatophyta</taxon>
        <taxon>Magnoliopsida</taxon>
        <taxon>eudicotyledons</taxon>
        <taxon>Gunneridae</taxon>
        <taxon>Pentapetalae</taxon>
        <taxon>asterids</taxon>
        <taxon>Ericales</taxon>
        <taxon>Ericaceae</taxon>
        <taxon>Vaccinioideae</taxon>
        <taxon>Vaccinieae</taxon>
        <taxon>Vaccinium</taxon>
    </lineage>
</organism>
<dbReference type="EMBL" id="CM037161">
    <property type="protein sequence ID" value="KAH7854996.1"/>
    <property type="molecule type" value="Genomic_DNA"/>
</dbReference>
<evidence type="ECO:0000313" key="2">
    <source>
        <dbReference type="Proteomes" id="UP000828048"/>
    </source>
</evidence>
<sequence>MTVAFYSRSTATVALYGDGLSVATEEESSSADDGREMGRKNRGMTKGRVSRIGSYAIASSIADPTSISCTTFNILAPIYKRLNKEDQSCRESDIRAYWLNRNHRILDWLLCEKSSIICLQEFWVGNEELVNMYERRLGDAGYITLKLARTNNRGDGLLTAVHKDYFRVLDHRELLFNDIGDRVAQLLHVELLSPVSQCPSNNVRQEMLIVNTHLLFPHDSSLCLVRLNQVYKILQHVESYQKENNLNPLPIILCGDWNGSKRGHVYKFLRSQGFVSSYDTAHQYTDGDAQKWVSHRNHRGNICGVDFIWLLNPNSYRKLLKTSWTDAVFGMFKSLLRRASLTEHDAFAFLKADSHGDYITYSDFCEALRQLSLLGHCHGLSDEETKDLWVQADIDGNGVLDYKEFQQRIWNPTWSEQRNEICNEVWEHVDSTEQTIGFSVKNAVLFPTEVEKGLWPEDYSLSDHARLTVVFSPVGMPCPLIS</sequence>
<comment type="caution">
    <text evidence="1">The sequence shown here is derived from an EMBL/GenBank/DDBJ whole genome shotgun (WGS) entry which is preliminary data.</text>
</comment>
<accession>A0ACB7YN09</accession>
<dbReference type="Proteomes" id="UP000828048">
    <property type="component" value="Chromosome 11"/>
</dbReference>
<gene>
    <name evidence="1" type="ORF">Vadar_019975</name>
</gene>
<protein>
    <submittedName>
        <fullName evidence="1">Uncharacterized protein</fullName>
    </submittedName>
</protein>
<evidence type="ECO:0000313" key="1">
    <source>
        <dbReference type="EMBL" id="KAH7854996.1"/>
    </source>
</evidence>
<name>A0ACB7YN09_9ERIC</name>
<keyword evidence="2" id="KW-1185">Reference proteome</keyword>
<proteinExistence type="predicted"/>